<accession>A0ABR9QY73</accession>
<name>A0ABR9QY73_9FIRM</name>
<dbReference type="EMBL" id="JADCKA010000009">
    <property type="protein sequence ID" value="MBE5035828.1"/>
    <property type="molecule type" value="Genomic_DNA"/>
</dbReference>
<organism evidence="1 2">
    <name type="scientific">Gallibacter intestinalis</name>
    <dbReference type="NCBI Taxonomy" id="2779356"/>
    <lineage>
        <taxon>Bacteria</taxon>
        <taxon>Bacillati</taxon>
        <taxon>Bacillota</taxon>
        <taxon>Clostridia</taxon>
        <taxon>Eubacteriales</taxon>
        <taxon>Eubacteriaceae</taxon>
        <taxon>Gallibacter</taxon>
    </lineage>
</organism>
<reference evidence="1 2" key="1">
    <citation type="submission" date="2020-10" db="EMBL/GenBank/DDBJ databases">
        <title>ChiBAC.</title>
        <authorList>
            <person name="Zenner C."/>
            <person name="Hitch T.C.A."/>
            <person name="Clavel T."/>
        </authorList>
    </citation>
    <scope>NUCLEOTIDE SEQUENCE [LARGE SCALE GENOMIC DNA]</scope>
    <source>
        <strain evidence="1 2">DSM 108706</strain>
    </source>
</reference>
<sequence>MKEIKDPAIRSKIEDYCKGGLGCKAVGNIWETGGMFYKVELLRDNPARKQIVHIMKSEVDDGR</sequence>
<gene>
    <name evidence="1" type="ORF">INF20_06015</name>
</gene>
<comment type="caution">
    <text evidence="1">The sequence shown here is derived from an EMBL/GenBank/DDBJ whole genome shotgun (WGS) entry which is preliminary data.</text>
</comment>
<evidence type="ECO:0000313" key="1">
    <source>
        <dbReference type="EMBL" id="MBE5035828.1"/>
    </source>
</evidence>
<protein>
    <submittedName>
        <fullName evidence="1">Uncharacterized protein</fullName>
    </submittedName>
</protein>
<dbReference type="Proteomes" id="UP001516588">
    <property type="component" value="Unassembled WGS sequence"/>
</dbReference>
<keyword evidence="2" id="KW-1185">Reference proteome</keyword>
<proteinExistence type="predicted"/>
<evidence type="ECO:0000313" key="2">
    <source>
        <dbReference type="Proteomes" id="UP001516588"/>
    </source>
</evidence>
<dbReference type="RefSeq" id="WP_226385476.1">
    <property type="nucleotide sequence ID" value="NZ_JADCKA010000009.1"/>
</dbReference>